<feature type="domain" description="Sushi" evidence="16">
    <location>
        <begin position="364"/>
        <end position="425"/>
    </location>
</feature>
<dbReference type="PROSITE" id="PS01180">
    <property type="entry name" value="CUB"/>
    <property type="match status" value="14"/>
</dbReference>
<feature type="domain" description="Sushi" evidence="16">
    <location>
        <begin position="2878"/>
        <end position="2936"/>
    </location>
</feature>
<feature type="domain" description="CUB" evidence="15">
    <location>
        <begin position="2166"/>
        <end position="2277"/>
    </location>
</feature>
<feature type="disulfide bond" evidence="12">
    <location>
        <begin position="3146"/>
        <end position="3173"/>
    </location>
</feature>
<comment type="similarity">
    <text evidence="10">Belongs to the CSMD family.</text>
</comment>
<feature type="domain" description="Sushi" evidence="16">
    <location>
        <begin position="1232"/>
        <end position="1292"/>
    </location>
</feature>
<dbReference type="SMART" id="SM00032">
    <property type="entry name" value="CCP"/>
    <property type="match status" value="28"/>
</dbReference>
<feature type="domain" description="Sushi" evidence="16">
    <location>
        <begin position="1060"/>
        <end position="1119"/>
    </location>
</feature>
<feature type="signal peptide" evidence="14">
    <location>
        <begin position="1"/>
        <end position="48"/>
    </location>
</feature>
<feature type="domain" description="Sushi" evidence="16">
    <location>
        <begin position="162"/>
        <end position="223"/>
    </location>
</feature>
<keyword evidence="3 13" id="KW-0812">Transmembrane</keyword>
<feature type="domain" description="Sushi" evidence="16">
    <location>
        <begin position="3118"/>
        <end position="3175"/>
    </location>
</feature>
<feature type="domain" description="CUB" evidence="15">
    <location>
        <begin position="601"/>
        <end position="709"/>
    </location>
</feature>
<evidence type="ECO:0000256" key="3">
    <source>
        <dbReference type="ARBA" id="ARBA00022692"/>
    </source>
</evidence>
<dbReference type="GO" id="GO:0016020">
    <property type="term" value="C:membrane"/>
    <property type="evidence" value="ECO:0007669"/>
    <property type="project" value="UniProtKB-SubCell"/>
</dbReference>
<keyword evidence="2 12" id="KW-0768">Sushi</keyword>
<dbReference type="Pfam" id="PF00084">
    <property type="entry name" value="Sushi"/>
    <property type="match status" value="28"/>
</dbReference>
<dbReference type="SUPFAM" id="SSF57535">
    <property type="entry name" value="Complement control module/SCR domain"/>
    <property type="match status" value="28"/>
</dbReference>
<feature type="domain" description="Sushi" evidence="16">
    <location>
        <begin position="712"/>
        <end position="773"/>
    </location>
</feature>
<evidence type="ECO:0000259" key="16">
    <source>
        <dbReference type="PROSITE" id="PS50923"/>
    </source>
</evidence>
<feature type="domain" description="Sushi" evidence="16">
    <location>
        <begin position="2575"/>
        <end position="2640"/>
    </location>
</feature>
<sequence>MMDLGAPEMLPPLRRRRTIGKKPGGLRLDLPLLLLLGLLVGDFSPSSADSCGGVVQGLNGTIESPGFPHGYPNYANCTWLIITGERNRIQLTFVTLALEEDFDIVSVYDGQPSPGNLKMRLSGFMLPSPIVSSGSILALWFTTDFAVSAQGFKAVYEVLPSHTCGTPGLIPNGIIHGSRYNMGDKIRYSCESGFVLEGHSTLTCIVSPGSGAQWDFPSPFCRAEGACGGTLRGTAGSITSPGYPEEYDNNLDCTWSILAEPGDTIALVFNDFLLEDKYDFLEISGTEAPSIWMTGTTLPSPVISNKNWLRIHFTSDSNHRRKGFSAQYQVKKAIELKSRGVKMMPSKDSSHKNAVLSQSGLAGDVCPDPGVPENGKRMGSVFQVGSSVQFSCDDSYVLQGSKSITCQRVTDTLAAWSDHRPICRTRTCGSNLRGPRGVITSPNYPVQYENNAHCVWVITAMDSEKVIKLSFDEFDLERGYDTLTVGDGGKIGDTRRVLYVLTGTSVPDLIVSLSNQMWLHLQSDDTIGSAGFKAIYEEINRGGCGDPGVPAFGRRSGDRFQHGDVLTFFCQSAFELVGEKAITCQHNNQWSGNKPSCVFSCFFNFTAPSGTVLSPNYPEEYGNNLNCVWLIISEPGSRIHLFFSDFDLEPQFDWLVVKDEGLSEATTFGTFSGKDVPSQIASNGHIMRLEFQSDHSNTGKGFNISYTTFGQNECHDPGVPVNGQRYGDQFQLGSSVAFRCDQGFIRTQGSDQVTCIIQDGNVVWSAAVPRCEAPCGGHLTAPTGVVLSPGWPSFYKDSLNCQWVIEAQKDHAVKIHFDKFQTEVNYDTLEIRDGPSASSPLIGEYHGTQAPHFLISTSNFLFLLFTTDNSRSSAGFSIRYESVRMESDSCLDPGIPVNGHRHGSSFSIGSHVSFTCNPGYTLSDQEPIVCEQSHQWSHALPSCDALCGGYVFGKTGTILSPGFPDFYPNSLNCTWTIEVSHGKGVHLVFHTFHLEENHDYLSIIEDGNFQAPVARLTGSVLPPSVKAGLYGNFSVQLRFISDFSMSYEGFNITFSEYDLEPCEDPGVPAFSRRMGFRFGVGDSLAFSCFHGYRLEGDSKITCLGGGRRVWSNTLPRCIAECGASTLGPEGVLLSPNFPSSYDNNHECIYRITTEKGKGIRLKAESFSLQDGDYLKVYDGENTTSRLLGNFTLDGMMGRVVNSTSNHLWLEFNSNASGTDQGFRLTYTSFDLVRCEEPGVPSYGYKIQDDGHYANTFVLYSCNPGYTLHGSSTLTCLSGDRRVWDKPLPSCIAECGGHITGAVSGRILSPGYPAPYDNNLHCTWTIEADTGKTISLHFIVFDTEVGHDILRVWDGPSGSSDGGILLKEWSGPALPEDSHSTFNILTLQFDADYFISKQGFSIQFSTTTATSCNDPGIPVNGSRYGDSKEPGDSMTFQCDPGYQLQGQNTITCVRMDNRFYWQPDPPTCMATCGGNVSGPSGVILSPNYPQPYPPGKECDWRIRVNPDFVIALIFKSFNMEPSYDFLHIYEGEDSNGPLLASLQGNQAPERIESSGNSLFLAFRSDASLGMSGFAIEYREKPREACFDPGNIMNASRTGYDYKLGSQVSYSCHHGYTIVGSETIMCVMGHDGKPVWDKALPSCKAPCGGHYSGSEGVVLSPNYPLNYTMRQMCSYHITVSPQFVVFGQFAVFQTAMNDSVELFDGANDNARLLSSLAGSHSGETLPLATSNQIMLRFNAKSGQSAKGFHFVYQAVPRTSDSQCSSVPEPRYGRRIGSEFSAGSVVRFECSPGYLLKGSSAIRCQAVPGALAQWNASTPLCIVPCSGNLTERRGTILSPGYPEPYPNSLNCLWRIHVSEGAGIQIQVMTFATEHNWDSLEIYDGGDMTAPKLGSFSGTTAPALLNSTSNQLLLHFQSDISVVAAGFHLEYKTVGLTTCPEPMIPANGIKTGDRYMVNEVVAFICEPGYTLQGHSHISCMPGTVRRWNYPPPLCIARCGGVLSEMSGVILSPGFPGNYPGNLDCTWQITLPAGYGAHIQFQNFSSEDNHDFLEVRAGPQHSSALIGQFTGSQIPPPLMSTTHLTIIHFYSDHSENRPGFRLIYQAYQLQNCQDPSPFPNGDIIKSDYSAGQSITFQCYSGYVLIGHKVLTCLHGTNRKWNHPFPRCEAPCGYNVTAENGTIYSPQYPNEYPNSQDCSWLISVPHGHGVYINFTLLQTEPVTDYIAVWDGPDTSSPQLGVFSGNTALESAYSSSSKVLVRFHSDFSTGGFFILNFHAYRLKKCPPPPIVENAEMIYEDEDFHIGDIVKYRCLPGYTLIGKAELMCKLNSHLIFEDPPPKCQAQCPANEERFSSSGVILSPGFPGNYPNSQTCSWLLRMIPGYTINIYVEMFHSEKQFDELEIFDGSSGQSPLLVALSGNHSSQLNFTSKTNQLYLRWSTDHATNKRGFKIRYSASYCSINEPPLNGGVVNRTKLHPGSRLQFYCNHGYRLVGLSNATCRLDSTGLYQWDTPAPVCQAVSCGIPQTPANGSFHAYHYNVGSQVTYECNYGYHLDPGASVSAVCLEDGSWSNTGSFPRCLPVRCSSIEGVLTEHMTYRLLVGRLGEFGSTVMLECSTGFYLGVGHRTLRCLANGTWEGSDDPAACKIISCGELPTPPFGTKLGTLTTFGATAIFMCNHGYTLVGSHVRECGADGLWSGAETKCLAGHCDSPDPIVNGHISGDGSSYRDTVVYQCMLGYRLIGTSVRICQQDHRWSGTTPVCVPITCGHPGNPANGRTNGSEFNLNDVVNFTCNKGYILSGNARAQCRLNGQWSNPLPVCKVVNCSDPGHVENGVRQSGLRYPEIFSYCVTVVIHCKRGYYLLGSAILTCQHNGLWDRPTPRCLAISCGDPGVPPNAVVSGTHSWTYGSVLQYSCLPGGVLVGNSTRNCQEDGTWSGAPPYCTGASPGLCGDPGIPPHGTRLGGEEFKTKSLLRFSCEAGYNLIGSAERTCLHNSSWSGTQPVCQAVSCGNPGTPAHGRIVFSDGITFGSSVAYSCWEGFKTSGLTTRHCTTNGTWTGQAPDCTVISCGDPGPIANGIYLGREFTFNHTVAYRCNPGHLMEPAGRNVLSCTKDGTWNQTKPSCRVIQCGHPPQVLNGKVEGTDDSWGSSVSYSCFQGYQMSIPAVLTCEGNGTWTGDIPQCLPVLCGDPGSPGEGFREGNIFSYGSEVRFYCHSPYVLVGSATRLCQADGIWSGHQPTCIDPTFNSCRDPGTPAYGIPIMAQGFQVGSKISFKCRKNYHILGSTTRTCLENLTWSGTQPECIAHSCRQPETPSNVDVRAMDLPTLGYTLIYTCQEGFYLSGGSEHRTCKSDGRWTGKPPLCKVGVKVNPKGRGESDIQKNKIRVPADVFSPNSEWSGFYEYLGKRQTTTFAVTGFNATSSRVNITLLETSGVSIRLSGTYKSEENQLLLKVYQVKGPTEYYYSKFKNDNWAMDGYVTAESDQKTFVYQGHIHSKDFGKFSLTRQGPVTTAMNPSNPYTNSSSVAAAILVPFFALILSGFAFYLYKHRTLSADTDDNERPKNTWGPGGR</sequence>
<dbReference type="SMART" id="SM00042">
    <property type="entry name" value="CUB"/>
    <property type="match status" value="14"/>
</dbReference>
<dbReference type="Gene3D" id="2.60.120.290">
    <property type="entry name" value="Spermadhesin, CUB domain"/>
    <property type="match status" value="14"/>
</dbReference>
<feature type="domain" description="Sushi" evidence="16">
    <location>
        <begin position="2815"/>
        <end position="2877"/>
    </location>
</feature>
<dbReference type="Gene3D" id="2.10.70.10">
    <property type="entry name" value="Complement Module, domain 1"/>
    <property type="match status" value="28"/>
</dbReference>
<dbReference type="PROSITE" id="PS50923">
    <property type="entry name" value="SUSHI"/>
    <property type="match status" value="28"/>
</dbReference>
<feature type="disulfide bond" evidence="12">
    <location>
        <begin position="570"/>
        <end position="597"/>
    </location>
</feature>
<evidence type="ECO:0000256" key="13">
    <source>
        <dbReference type="SAM" id="Phobius"/>
    </source>
</evidence>
<feature type="domain" description="Sushi" evidence="16">
    <location>
        <begin position="1759"/>
        <end position="1820"/>
    </location>
</feature>
<keyword evidence="8 12" id="KW-1015">Disulfide bond</keyword>
<reference evidence="17" key="4">
    <citation type="submission" date="2025-09" db="UniProtKB">
        <authorList>
            <consortium name="Ensembl"/>
        </authorList>
    </citation>
    <scope>IDENTIFICATION</scope>
    <source>
        <strain evidence="17">JP 163 A</strain>
    </source>
</reference>
<comment type="subcellular location">
    <subcellularLocation>
        <location evidence="1">Membrane</location>
    </subcellularLocation>
</comment>
<keyword evidence="5" id="KW-0677">Repeat</keyword>
<evidence type="ECO:0000256" key="6">
    <source>
        <dbReference type="ARBA" id="ARBA00022989"/>
    </source>
</evidence>
<dbReference type="Pfam" id="PF00431">
    <property type="entry name" value="CUB"/>
    <property type="match status" value="14"/>
</dbReference>
<evidence type="ECO:0000259" key="15">
    <source>
        <dbReference type="PROSITE" id="PS01180"/>
    </source>
</evidence>
<comment type="caution">
    <text evidence="12">Lacks conserved residue(s) required for the propagation of feature annotation.</text>
</comment>
<reference evidence="18" key="2">
    <citation type="journal article" date="2013" name="Nat. Genet.">
        <title>The genome of the platyfish, Xiphophorus maculatus, provides insights into evolutionary adaptation and several complex traits.</title>
        <authorList>
            <person name="Schartl M."/>
            <person name="Walter R.B."/>
            <person name="Shen Y."/>
            <person name="Garcia T."/>
            <person name="Catchen J."/>
            <person name="Amores A."/>
            <person name="Braasch I."/>
            <person name="Chalopin D."/>
            <person name="Volff J.N."/>
            <person name="Lesch K.P."/>
            <person name="Bisazza A."/>
            <person name="Minx P."/>
            <person name="Hillier L."/>
            <person name="Wilson R.K."/>
            <person name="Fuerstenberg S."/>
            <person name="Boore J."/>
            <person name="Searle S."/>
            <person name="Postlethwait J.H."/>
            <person name="Warren W.C."/>
        </authorList>
    </citation>
    <scope>NUCLEOTIDE SEQUENCE [LARGE SCALE GENOMIC DNA]</scope>
    <source>
        <strain evidence="18">JP 163 A</strain>
    </source>
</reference>
<feature type="domain" description="CUB" evidence="15">
    <location>
        <begin position="1645"/>
        <end position="1753"/>
    </location>
</feature>
<feature type="disulfide bond" evidence="12">
    <location>
        <begin position="2969"/>
        <end position="2996"/>
    </location>
</feature>
<dbReference type="CDD" id="cd00041">
    <property type="entry name" value="CUB"/>
    <property type="match status" value="14"/>
</dbReference>
<evidence type="ECO:0000313" key="18">
    <source>
        <dbReference type="Proteomes" id="UP000002852"/>
    </source>
</evidence>
<feature type="domain" description="Sushi" evidence="16">
    <location>
        <begin position="2757"/>
        <end position="2814"/>
    </location>
</feature>
<dbReference type="PANTHER" id="PTHR45656">
    <property type="entry name" value="PROTEIN CBR-CLEC-78"/>
    <property type="match status" value="1"/>
</dbReference>
<feature type="disulfide bond" evidence="12">
    <location>
        <begin position="3028"/>
        <end position="3055"/>
    </location>
</feature>
<feature type="domain" description="CUB" evidence="15">
    <location>
        <begin position="1121"/>
        <end position="1229"/>
    </location>
</feature>
<feature type="domain" description="CUB" evidence="15">
    <location>
        <begin position="1994"/>
        <end position="2102"/>
    </location>
</feature>
<feature type="domain" description="Sushi" evidence="16">
    <location>
        <begin position="2641"/>
        <end position="2698"/>
    </location>
</feature>
<evidence type="ECO:0000313" key="17">
    <source>
        <dbReference type="Ensembl" id="ENSXMAP00000036788.1"/>
    </source>
</evidence>
<feature type="domain" description="CUB" evidence="15">
    <location>
        <begin position="51"/>
        <end position="159"/>
    </location>
</feature>
<dbReference type="InterPro" id="IPR035976">
    <property type="entry name" value="Sushi/SCR/CCP_sf"/>
</dbReference>
<keyword evidence="7 13" id="KW-0472">Membrane</keyword>
<feature type="domain" description="Sushi" evidence="16">
    <location>
        <begin position="2940"/>
        <end position="2998"/>
    </location>
</feature>
<evidence type="ECO:0000256" key="12">
    <source>
        <dbReference type="PROSITE-ProRule" id="PRU00302"/>
    </source>
</evidence>
<feature type="domain" description="CUB" evidence="15">
    <location>
        <begin position="1471"/>
        <end position="1579"/>
    </location>
</feature>
<feature type="domain" description="CUB" evidence="15">
    <location>
        <begin position="428"/>
        <end position="539"/>
    </location>
</feature>
<feature type="domain" description="Sushi" evidence="16">
    <location>
        <begin position="888"/>
        <end position="945"/>
    </location>
</feature>
<evidence type="ECO:0000256" key="9">
    <source>
        <dbReference type="ARBA" id="ARBA00023180"/>
    </source>
</evidence>
<dbReference type="FunFam" id="2.60.120.290:FF:000001">
    <property type="entry name" value="CUB and sushi domain-containing protein 3 isoform X1"/>
    <property type="match status" value="13"/>
</dbReference>
<feature type="disulfide bond" evidence="12">
    <location>
        <begin position="916"/>
        <end position="943"/>
    </location>
</feature>
<feature type="chain" id="PRO_5017368053" evidence="14">
    <location>
        <begin position="49"/>
        <end position="3560"/>
    </location>
</feature>
<dbReference type="Ensembl" id="ENSXMAT00000037675.1">
    <property type="protein sequence ID" value="ENSXMAP00000036788.1"/>
    <property type="gene ID" value="ENSXMAG00000014430.2"/>
</dbReference>
<feature type="domain" description="Sushi" evidence="16">
    <location>
        <begin position="542"/>
        <end position="599"/>
    </location>
</feature>
<evidence type="ECO:0000256" key="11">
    <source>
        <dbReference type="PROSITE-ProRule" id="PRU00059"/>
    </source>
</evidence>
<evidence type="ECO:0000256" key="8">
    <source>
        <dbReference type="ARBA" id="ARBA00023157"/>
    </source>
</evidence>
<feature type="disulfide bond" evidence="12">
    <location>
        <begin position="2848"/>
        <end position="2875"/>
    </location>
</feature>
<feature type="domain" description="CUB" evidence="15">
    <location>
        <begin position="775"/>
        <end position="883"/>
    </location>
</feature>
<dbReference type="SUPFAM" id="SSF49854">
    <property type="entry name" value="Spermadhesin, CUB domain"/>
    <property type="match status" value="14"/>
</dbReference>
<feature type="transmembrane region" description="Helical" evidence="13">
    <location>
        <begin position="3515"/>
        <end position="3536"/>
    </location>
</feature>
<feature type="domain" description="Sushi" evidence="16">
    <location>
        <begin position="1933"/>
        <end position="1992"/>
    </location>
</feature>
<keyword evidence="6 13" id="KW-1133">Transmembrane helix</keyword>
<feature type="disulfide bond" evidence="11">
    <location>
        <begin position="1294"/>
        <end position="1321"/>
    </location>
</feature>
<feature type="domain" description="CUB" evidence="15">
    <location>
        <begin position="1294"/>
        <end position="1406"/>
    </location>
</feature>
<feature type="domain" description="Sushi" evidence="16">
    <location>
        <begin position="3296"/>
        <end position="3355"/>
    </location>
</feature>
<evidence type="ECO:0000256" key="5">
    <source>
        <dbReference type="ARBA" id="ARBA00022737"/>
    </source>
</evidence>
<feature type="disulfide bond" evidence="12">
    <location>
        <begin position="2907"/>
        <end position="2934"/>
    </location>
</feature>
<feature type="domain" description="Sushi" evidence="16">
    <location>
        <begin position="2105"/>
        <end position="2164"/>
    </location>
</feature>
<keyword evidence="9" id="KW-0325">Glycoprotein</keyword>
<feature type="disulfide bond" evidence="12">
    <location>
        <begin position="2669"/>
        <end position="2696"/>
    </location>
</feature>
<feature type="domain" description="Sushi" evidence="16">
    <location>
        <begin position="3237"/>
        <end position="3295"/>
    </location>
</feature>
<dbReference type="FunFam" id="2.10.70.10:FF:000002">
    <property type="entry name" value="CUB and Sushi multiple domains 3"/>
    <property type="match status" value="7"/>
</dbReference>
<evidence type="ECO:0000256" key="14">
    <source>
        <dbReference type="SAM" id="SignalP"/>
    </source>
</evidence>
<feature type="domain" description="Sushi" evidence="16">
    <location>
        <begin position="2276"/>
        <end position="2337"/>
    </location>
</feature>
<feature type="domain" description="Sushi" evidence="16">
    <location>
        <begin position="1409"/>
        <end position="1469"/>
    </location>
</feature>
<reference evidence="18" key="1">
    <citation type="submission" date="2012-01" db="EMBL/GenBank/DDBJ databases">
        <authorList>
            <person name="Walter R."/>
            <person name="Schartl M."/>
            <person name="Warren W."/>
        </authorList>
    </citation>
    <scope>NUCLEOTIDE SEQUENCE [LARGE SCALE GENOMIC DNA]</scope>
    <source>
        <strain evidence="18">JP 163 A</strain>
    </source>
</reference>
<evidence type="ECO:0000256" key="4">
    <source>
        <dbReference type="ARBA" id="ARBA00022729"/>
    </source>
</evidence>
<keyword evidence="4 14" id="KW-0732">Signal</keyword>
<evidence type="ECO:0000256" key="2">
    <source>
        <dbReference type="ARBA" id="ARBA00022659"/>
    </source>
</evidence>
<feature type="domain" description="CUB" evidence="15">
    <location>
        <begin position="227"/>
        <end position="331"/>
    </location>
</feature>
<name>A0A3B5QZM6_XIPMA</name>
<evidence type="ECO:0000256" key="1">
    <source>
        <dbReference type="ARBA" id="ARBA00004370"/>
    </source>
</evidence>
<feature type="domain" description="CUB" evidence="15">
    <location>
        <begin position="1822"/>
        <end position="1930"/>
    </location>
</feature>
<feature type="domain" description="Sushi" evidence="16">
    <location>
        <begin position="3058"/>
        <end position="3117"/>
    </location>
</feature>
<dbReference type="InterPro" id="IPR035914">
    <property type="entry name" value="Sperma_CUB_dom_sf"/>
</dbReference>
<protein>
    <submittedName>
        <fullName evidence="17">CUB and Sushi multiple domains 1</fullName>
    </submittedName>
</protein>
<evidence type="ECO:0000256" key="10">
    <source>
        <dbReference type="ARBA" id="ARBA00061013"/>
    </source>
</evidence>
<feature type="domain" description="CUB" evidence="15">
    <location>
        <begin position="947"/>
        <end position="1057"/>
    </location>
</feature>
<evidence type="ECO:0000256" key="7">
    <source>
        <dbReference type="ARBA" id="ARBA00023136"/>
    </source>
</evidence>
<dbReference type="InterPro" id="IPR000436">
    <property type="entry name" value="Sushi_SCR_CCP_dom"/>
</dbReference>
<dbReference type="InterPro" id="IPR000859">
    <property type="entry name" value="CUB_dom"/>
</dbReference>
<feature type="disulfide bond" evidence="12">
    <location>
        <begin position="2727"/>
        <end position="2754"/>
    </location>
</feature>
<dbReference type="FunFam" id="2.10.70.10:FF:000014">
    <property type="entry name" value="Membrane cofactor protein"/>
    <property type="match status" value="1"/>
</dbReference>
<feature type="domain" description="Sushi" evidence="16">
    <location>
        <begin position="3176"/>
        <end position="3233"/>
    </location>
</feature>
<feature type="domain" description="Sushi" evidence="16">
    <location>
        <begin position="2999"/>
        <end position="3057"/>
    </location>
</feature>
<feature type="domain" description="Sushi" evidence="16">
    <location>
        <begin position="2513"/>
        <end position="2574"/>
    </location>
</feature>
<organism evidence="17 18">
    <name type="scientific">Xiphophorus maculatus</name>
    <name type="common">Southern platyfish</name>
    <name type="synonym">Platypoecilus maculatus</name>
    <dbReference type="NCBI Taxonomy" id="8083"/>
    <lineage>
        <taxon>Eukaryota</taxon>
        <taxon>Metazoa</taxon>
        <taxon>Chordata</taxon>
        <taxon>Craniata</taxon>
        <taxon>Vertebrata</taxon>
        <taxon>Euteleostomi</taxon>
        <taxon>Actinopterygii</taxon>
        <taxon>Neopterygii</taxon>
        <taxon>Teleostei</taxon>
        <taxon>Neoteleostei</taxon>
        <taxon>Acanthomorphata</taxon>
        <taxon>Ovalentaria</taxon>
        <taxon>Atherinomorphae</taxon>
        <taxon>Cyprinodontiformes</taxon>
        <taxon>Poeciliidae</taxon>
        <taxon>Poeciliinae</taxon>
        <taxon>Xiphophorus</taxon>
    </lineage>
</organism>
<accession>A0A3B5QZM6</accession>
<feature type="domain" description="Sushi" evidence="16">
    <location>
        <begin position="2450"/>
        <end position="2512"/>
    </location>
</feature>
<reference evidence="17" key="3">
    <citation type="submission" date="2025-08" db="UniProtKB">
        <authorList>
            <consortium name="Ensembl"/>
        </authorList>
    </citation>
    <scope>IDENTIFICATION</scope>
    <source>
        <strain evidence="17">JP 163 A</strain>
    </source>
</reference>
<dbReference type="InterPro" id="IPR051277">
    <property type="entry name" value="SEZ6_CSMD_C4BPB_Regulators"/>
</dbReference>
<dbReference type="CDD" id="cd00033">
    <property type="entry name" value="CCP"/>
    <property type="match status" value="28"/>
</dbReference>
<feature type="domain" description="Sushi" evidence="16">
    <location>
        <begin position="2699"/>
        <end position="2756"/>
    </location>
</feature>
<feature type="disulfide bond" evidence="12">
    <location>
        <begin position="3204"/>
        <end position="3231"/>
    </location>
</feature>
<feature type="disulfide bond" evidence="12">
    <location>
        <begin position="2785"/>
        <end position="2812"/>
    </location>
</feature>
<feature type="domain" description="CUB" evidence="15">
    <location>
        <begin position="2339"/>
        <end position="2450"/>
    </location>
</feature>
<keyword evidence="18" id="KW-1185">Reference proteome</keyword>
<dbReference type="PANTHER" id="PTHR45656:SF3">
    <property type="entry name" value="CUB AND SUSHI DOMAIN-CONTAINING PROTEIN 1"/>
    <property type="match status" value="1"/>
</dbReference>
<feature type="domain" description="Sushi" evidence="16">
    <location>
        <begin position="1582"/>
        <end position="1643"/>
    </location>
</feature>
<feature type="disulfide bond" evidence="12">
    <location>
        <begin position="3266"/>
        <end position="3293"/>
    </location>
</feature>
<dbReference type="FunFam" id="2.10.70.10:FF:000011">
    <property type="entry name" value="CUB and sushi domain-containing protein 3 isoform A"/>
    <property type="match status" value="3"/>
</dbReference>
<proteinExistence type="inferred from homology"/>
<dbReference type="GeneTree" id="ENSGT00940000155701"/>
<dbReference type="Proteomes" id="UP000002852">
    <property type="component" value="Unassembled WGS sequence"/>
</dbReference>